<dbReference type="EMBL" id="CAAALY010117050">
    <property type="protein sequence ID" value="VEL30936.1"/>
    <property type="molecule type" value="Genomic_DNA"/>
</dbReference>
<protein>
    <submittedName>
        <fullName evidence="1">Uncharacterized protein</fullName>
    </submittedName>
</protein>
<dbReference type="Proteomes" id="UP000784294">
    <property type="component" value="Unassembled WGS sequence"/>
</dbReference>
<accession>A0A3S5B1H6</accession>
<evidence type="ECO:0000313" key="2">
    <source>
        <dbReference type="Proteomes" id="UP000784294"/>
    </source>
</evidence>
<name>A0A3S5B1H6_9PLAT</name>
<organism evidence="1 2">
    <name type="scientific">Protopolystoma xenopodis</name>
    <dbReference type="NCBI Taxonomy" id="117903"/>
    <lineage>
        <taxon>Eukaryota</taxon>
        <taxon>Metazoa</taxon>
        <taxon>Spiralia</taxon>
        <taxon>Lophotrochozoa</taxon>
        <taxon>Platyhelminthes</taxon>
        <taxon>Monogenea</taxon>
        <taxon>Polyopisthocotylea</taxon>
        <taxon>Polystomatidea</taxon>
        <taxon>Polystomatidae</taxon>
        <taxon>Protopolystoma</taxon>
    </lineage>
</organism>
<proteinExistence type="predicted"/>
<reference evidence="1" key="1">
    <citation type="submission" date="2018-11" db="EMBL/GenBank/DDBJ databases">
        <authorList>
            <consortium name="Pathogen Informatics"/>
        </authorList>
    </citation>
    <scope>NUCLEOTIDE SEQUENCE</scope>
</reference>
<evidence type="ECO:0000313" key="1">
    <source>
        <dbReference type="EMBL" id="VEL30936.1"/>
    </source>
</evidence>
<dbReference type="AlphaFoldDB" id="A0A3S5B1H6"/>
<sequence length="150" mass="16643">MKRIKRYLKGRRFWKQLIDNICIISDVTVGRVHFSHVSQEMTSLAPSCDDYGSIVEAMRLVVTLAGHMGRVFSASGSVGRLALHSASELSGLLGHCKVVDGLSEERATVIDVYEGNFDIRGVIERWSATVLGQDLFSEGECKERDNLKVN</sequence>
<comment type="caution">
    <text evidence="1">The sequence shown here is derived from an EMBL/GenBank/DDBJ whole genome shotgun (WGS) entry which is preliminary data.</text>
</comment>
<keyword evidence="2" id="KW-1185">Reference proteome</keyword>
<gene>
    <name evidence="1" type="ORF">PXEA_LOCUS24376</name>
</gene>